<keyword evidence="1" id="KW-0472">Membrane</keyword>
<name>A0A426X7H3_ENSVE</name>
<feature type="transmembrane region" description="Helical" evidence="1">
    <location>
        <begin position="6"/>
        <end position="27"/>
    </location>
</feature>
<keyword evidence="1" id="KW-0812">Transmembrane</keyword>
<comment type="caution">
    <text evidence="2">The sequence shown here is derived from an EMBL/GenBank/DDBJ whole genome shotgun (WGS) entry which is preliminary data.</text>
</comment>
<sequence>MKREAVASIHSILVCCPITLLPLGFLATSGVRFRTRNTWRLLRDETPGTYAAPTPSPPSPTLPYRLGSRTAYRPPRLHTPLLRVGILTIIDRPNHPISRASPRRFRELHASELREAPHGARIRRYHAFVAAEASFARTW</sequence>
<dbReference type="AlphaFoldDB" id="A0A426X7H3"/>
<proteinExistence type="predicted"/>
<accession>A0A426X7H3</accession>
<dbReference type="Proteomes" id="UP000287651">
    <property type="component" value="Unassembled WGS sequence"/>
</dbReference>
<evidence type="ECO:0000313" key="3">
    <source>
        <dbReference type="Proteomes" id="UP000287651"/>
    </source>
</evidence>
<evidence type="ECO:0000313" key="2">
    <source>
        <dbReference type="EMBL" id="RRT35426.1"/>
    </source>
</evidence>
<reference evidence="2 3" key="1">
    <citation type="journal article" date="2014" name="Agronomy (Basel)">
        <title>A Draft Genome Sequence for Ensete ventricosum, the Drought-Tolerant Tree Against Hunger.</title>
        <authorList>
            <person name="Harrison J."/>
            <person name="Moore K.A."/>
            <person name="Paszkiewicz K."/>
            <person name="Jones T."/>
            <person name="Grant M."/>
            <person name="Ambacheew D."/>
            <person name="Muzemil S."/>
            <person name="Studholme D.J."/>
        </authorList>
    </citation>
    <scope>NUCLEOTIDE SEQUENCE [LARGE SCALE GENOMIC DNA]</scope>
</reference>
<organism evidence="2 3">
    <name type="scientific">Ensete ventricosum</name>
    <name type="common">Abyssinian banana</name>
    <name type="synonym">Musa ensete</name>
    <dbReference type="NCBI Taxonomy" id="4639"/>
    <lineage>
        <taxon>Eukaryota</taxon>
        <taxon>Viridiplantae</taxon>
        <taxon>Streptophyta</taxon>
        <taxon>Embryophyta</taxon>
        <taxon>Tracheophyta</taxon>
        <taxon>Spermatophyta</taxon>
        <taxon>Magnoliopsida</taxon>
        <taxon>Liliopsida</taxon>
        <taxon>Zingiberales</taxon>
        <taxon>Musaceae</taxon>
        <taxon>Ensete</taxon>
    </lineage>
</organism>
<evidence type="ECO:0000256" key="1">
    <source>
        <dbReference type="SAM" id="Phobius"/>
    </source>
</evidence>
<protein>
    <submittedName>
        <fullName evidence="2">Uncharacterized protein</fullName>
    </submittedName>
</protein>
<dbReference type="EMBL" id="AMZH03025088">
    <property type="protein sequence ID" value="RRT35426.1"/>
    <property type="molecule type" value="Genomic_DNA"/>
</dbReference>
<keyword evidence="1" id="KW-1133">Transmembrane helix</keyword>
<gene>
    <name evidence="2" type="ORF">B296_00044570</name>
</gene>